<proteinExistence type="predicted"/>
<evidence type="ECO:0000313" key="2">
    <source>
        <dbReference type="Proteomes" id="UP001183619"/>
    </source>
</evidence>
<dbReference type="EMBL" id="JAVDYF010000001">
    <property type="protein sequence ID" value="MDR7354680.1"/>
    <property type="molecule type" value="Genomic_DNA"/>
</dbReference>
<name>A0ABU2B7U2_9CORY</name>
<dbReference type="Proteomes" id="UP001183619">
    <property type="component" value="Unassembled WGS sequence"/>
</dbReference>
<evidence type="ECO:0000313" key="1">
    <source>
        <dbReference type="EMBL" id="MDR7354680.1"/>
    </source>
</evidence>
<protein>
    <submittedName>
        <fullName evidence="1">Uncharacterized protein</fullName>
    </submittedName>
</protein>
<organism evidence="1 2">
    <name type="scientific">Corynebacterium felinum</name>
    <dbReference type="NCBI Taxonomy" id="131318"/>
    <lineage>
        <taxon>Bacteria</taxon>
        <taxon>Bacillati</taxon>
        <taxon>Actinomycetota</taxon>
        <taxon>Actinomycetes</taxon>
        <taxon>Mycobacteriales</taxon>
        <taxon>Corynebacteriaceae</taxon>
        <taxon>Corynebacterium</taxon>
    </lineage>
</organism>
<gene>
    <name evidence="1" type="ORF">J2S37_001218</name>
</gene>
<accession>A0ABU2B7U2</accession>
<comment type="caution">
    <text evidence="1">The sequence shown here is derived from an EMBL/GenBank/DDBJ whole genome shotgun (WGS) entry which is preliminary data.</text>
</comment>
<sequence length="37" mass="4040">MEGVLFLCQQHVRIDAGALCFIVALAGRFDGAHETIH</sequence>
<reference evidence="1 2" key="1">
    <citation type="submission" date="2023-07" db="EMBL/GenBank/DDBJ databases">
        <title>Sequencing the genomes of 1000 actinobacteria strains.</title>
        <authorList>
            <person name="Klenk H.-P."/>
        </authorList>
    </citation>
    <scope>NUCLEOTIDE SEQUENCE [LARGE SCALE GENOMIC DNA]</scope>
    <source>
        <strain evidence="1 2">DSM 44508</strain>
    </source>
</reference>
<keyword evidence="2" id="KW-1185">Reference proteome</keyword>